<keyword evidence="4" id="KW-1185">Reference proteome</keyword>
<evidence type="ECO:0000256" key="1">
    <source>
        <dbReference type="SAM" id="MobiDB-lite"/>
    </source>
</evidence>
<dbReference type="KEGG" id="lenr:94171703"/>
<feature type="region of interest" description="Disordered" evidence="1">
    <location>
        <begin position="252"/>
        <end position="286"/>
    </location>
</feature>
<evidence type="ECO:0000313" key="4">
    <source>
        <dbReference type="Proteomes" id="UP000674179"/>
    </source>
</evidence>
<organism evidence="3 4">
    <name type="scientific">Leishmania enriettii</name>
    <dbReference type="NCBI Taxonomy" id="5663"/>
    <lineage>
        <taxon>Eukaryota</taxon>
        <taxon>Discoba</taxon>
        <taxon>Euglenozoa</taxon>
        <taxon>Kinetoplastea</taxon>
        <taxon>Metakinetoplastina</taxon>
        <taxon>Trypanosomatida</taxon>
        <taxon>Trypanosomatidae</taxon>
        <taxon>Leishmaniinae</taxon>
        <taxon>Leishmania</taxon>
    </lineage>
</organism>
<comment type="caution">
    <text evidence="3">The sequence shown here is derived from an EMBL/GenBank/DDBJ whole genome shotgun (WGS) entry which is preliminary data.</text>
</comment>
<feature type="domain" description="WWE" evidence="2">
    <location>
        <begin position="288"/>
        <end position="324"/>
    </location>
</feature>
<feature type="compositionally biased region" description="Low complexity" evidence="1">
    <location>
        <begin position="421"/>
        <end position="435"/>
    </location>
</feature>
<dbReference type="Gene3D" id="3.30.720.50">
    <property type="match status" value="1"/>
</dbReference>
<feature type="region of interest" description="Disordered" evidence="1">
    <location>
        <begin position="176"/>
        <end position="239"/>
    </location>
</feature>
<evidence type="ECO:0000313" key="3">
    <source>
        <dbReference type="EMBL" id="KAG5475035.1"/>
    </source>
</evidence>
<dbReference type="InterPro" id="IPR004170">
    <property type="entry name" value="WWE_dom"/>
</dbReference>
<dbReference type="Pfam" id="PF02825">
    <property type="entry name" value="WWE"/>
    <property type="match status" value="1"/>
</dbReference>
<dbReference type="GeneID" id="94171703"/>
<feature type="compositionally biased region" description="Acidic residues" evidence="1">
    <location>
        <begin position="399"/>
        <end position="420"/>
    </location>
</feature>
<protein>
    <recommendedName>
        <fullName evidence="2">WWE domain-containing protein</fullName>
    </recommendedName>
</protein>
<gene>
    <name evidence="3" type="ORF">CUR178_04485</name>
</gene>
<dbReference type="Proteomes" id="UP000674179">
    <property type="component" value="Chromosome 28"/>
</dbReference>
<dbReference type="OrthoDB" id="240081at2759"/>
<dbReference type="RefSeq" id="XP_067691564.1">
    <property type="nucleotide sequence ID" value="XM_067836193.1"/>
</dbReference>
<feature type="compositionally biased region" description="Low complexity" evidence="1">
    <location>
        <begin position="180"/>
        <end position="190"/>
    </location>
</feature>
<accession>A0A836H002</accession>
<feature type="region of interest" description="Disordered" evidence="1">
    <location>
        <begin position="377"/>
        <end position="446"/>
    </location>
</feature>
<feature type="compositionally biased region" description="Low complexity" evidence="1">
    <location>
        <begin position="259"/>
        <end position="269"/>
    </location>
</feature>
<dbReference type="InterPro" id="IPR037197">
    <property type="entry name" value="WWE_dom_sf"/>
</dbReference>
<name>A0A836H002_LEIEN</name>
<proteinExistence type="predicted"/>
<sequence>MSNSARSPVGKWVIVRSDRLVVSVDKADHAYIVGRGRQLPPAQLLTHKYASREQLAVVWHPPYLCMIQKGKNPSFLGARCTPVLRVRGDTAANSEASSQPPWHDALVRFSATAAVKEATAHQSADGVITVDVPFSDPLTVTHAPDRHSISAATVHFPEEIGLPTLTVRFEATEATRKDATAAATTKTTAEMLAVPSAKGLGGGDDDDEELSDGERRAARPSKGGAGASEAAAAADRSAKPEWRGLLDVALQQEQQHGTPASSPAAQASEARSRPPHAPAGPASLTMGLWEWKNRTEGEDSDPTSWHKYNPAVSQLLERAYRNTSIAKVKIPDSAMFGKPDAKSYTYGVCFAEKALDGAMIQYILDEPSKFCVIRRTGGPPVNRRRAREAHVIPSPPSSSEEEDASESESEHDDDSSDSEESVSSSSSSSSRSSSDAAPQRKRRRRH</sequence>
<dbReference type="AlphaFoldDB" id="A0A836H002"/>
<dbReference type="SUPFAM" id="SSF117839">
    <property type="entry name" value="WWE domain"/>
    <property type="match status" value="1"/>
</dbReference>
<reference evidence="3 4" key="1">
    <citation type="submission" date="2021-02" db="EMBL/GenBank/DDBJ databases">
        <title>Leishmania (Mundinia) enrietti genome sequencing and assembly.</title>
        <authorList>
            <person name="Almutairi H."/>
            <person name="Gatherer D."/>
        </authorList>
    </citation>
    <scope>NUCLEOTIDE SEQUENCE [LARGE SCALE GENOMIC DNA]</scope>
    <source>
        <strain evidence="3">CUR178</strain>
    </source>
</reference>
<evidence type="ECO:0000259" key="2">
    <source>
        <dbReference type="Pfam" id="PF02825"/>
    </source>
</evidence>
<dbReference type="EMBL" id="JAFHKP010000028">
    <property type="protein sequence ID" value="KAG5475035.1"/>
    <property type="molecule type" value="Genomic_DNA"/>
</dbReference>